<reference evidence="3" key="1">
    <citation type="submission" date="2016-10" db="EMBL/GenBank/DDBJ databases">
        <authorList>
            <person name="Varghese N."/>
            <person name="Submissions S."/>
        </authorList>
    </citation>
    <scope>NUCLEOTIDE SEQUENCE [LARGE SCALE GENOMIC DNA]</scope>
    <source>
        <strain evidence="3">DSM 17298</strain>
    </source>
</reference>
<dbReference type="Gene3D" id="2.120.10.30">
    <property type="entry name" value="TolB, C-terminal domain"/>
    <property type="match status" value="1"/>
</dbReference>
<dbReference type="SUPFAM" id="SSF69304">
    <property type="entry name" value="Tricorn protease N-terminal domain"/>
    <property type="match status" value="1"/>
</dbReference>
<dbReference type="OrthoDB" id="9797498at2"/>
<sequence>MNKIILALSIFFAMGLQTTLAQGGFDIWMLDTKGKGRKFKVLPETAKPLTNRPEYDNQPNFINDFQLVFSAADENGNHDIIVYNFKTEKFTNLSKTADRSEFSPTLTDCGLYVSAVVMEPDSTQRLWLYPTNFGEPELLYDDIAPVGYYDWYDNKAAMFILGDPNKLVYARGKGDLLEIDNHIGRAIKRRPKTSQISYLSMKSPNETEHGLELPIRTYDLLNGKTEVLGFGLAGALDFIWQDHHYLLMAQGNNIYHKKSNHSEWEFLGTIQSDSHQNITRIAYSPDLKKLVVVMQRK</sequence>
<name>A0A1H5XMY7_9BACT</name>
<evidence type="ECO:0000256" key="1">
    <source>
        <dbReference type="SAM" id="SignalP"/>
    </source>
</evidence>
<dbReference type="RefSeq" id="WP_103925225.1">
    <property type="nucleotide sequence ID" value="NZ_FNVR01000014.1"/>
</dbReference>
<dbReference type="InterPro" id="IPR011042">
    <property type="entry name" value="6-blade_b-propeller_TolB-like"/>
</dbReference>
<evidence type="ECO:0000313" key="2">
    <source>
        <dbReference type="EMBL" id="SEG12720.1"/>
    </source>
</evidence>
<dbReference type="EMBL" id="FNVR01000014">
    <property type="protein sequence ID" value="SEG12720.1"/>
    <property type="molecule type" value="Genomic_DNA"/>
</dbReference>
<feature type="chain" id="PRO_5009289643" description="WD40-like Beta Propeller Repeat" evidence="1">
    <location>
        <begin position="22"/>
        <end position="297"/>
    </location>
</feature>
<evidence type="ECO:0000313" key="3">
    <source>
        <dbReference type="Proteomes" id="UP000236736"/>
    </source>
</evidence>
<accession>A0A1H5XMY7</accession>
<keyword evidence="3" id="KW-1185">Reference proteome</keyword>
<evidence type="ECO:0008006" key="4">
    <source>
        <dbReference type="Google" id="ProtNLM"/>
    </source>
</evidence>
<dbReference type="STRING" id="1120964.GCA_001313265_03147"/>
<dbReference type="AlphaFoldDB" id="A0A1H5XMY7"/>
<proteinExistence type="predicted"/>
<dbReference type="Proteomes" id="UP000236736">
    <property type="component" value="Unassembled WGS sequence"/>
</dbReference>
<protein>
    <recommendedName>
        <fullName evidence="4">WD40-like Beta Propeller Repeat</fullName>
    </recommendedName>
</protein>
<gene>
    <name evidence="2" type="ORF">SAMN03080598_02570</name>
</gene>
<organism evidence="2 3">
    <name type="scientific">Algoriphagus boritolerans DSM 17298 = JCM 18970</name>
    <dbReference type="NCBI Taxonomy" id="1120964"/>
    <lineage>
        <taxon>Bacteria</taxon>
        <taxon>Pseudomonadati</taxon>
        <taxon>Bacteroidota</taxon>
        <taxon>Cytophagia</taxon>
        <taxon>Cytophagales</taxon>
        <taxon>Cyclobacteriaceae</taxon>
        <taxon>Algoriphagus</taxon>
    </lineage>
</organism>
<keyword evidence="1" id="KW-0732">Signal</keyword>
<feature type="signal peptide" evidence="1">
    <location>
        <begin position="1"/>
        <end position="21"/>
    </location>
</feature>